<dbReference type="EMBL" id="AP027059">
    <property type="protein sequence ID" value="BDU49905.1"/>
    <property type="molecule type" value="Genomic_DNA"/>
</dbReference>
<dbReference type="SUPFAM" id="SSF52402">
    <property type="entry name" value="Adenine nucleotide alpha hydrolases-like"/>
    <property type="match status" value="1"/>
</dbReference>
<dbReference type="InterPro" id="IPR014729">
    <property type="entry name" value="Rossmann-like_a/b/a_fold"/>
</dbReference>
<dbReference type="NCBIfam" id="NF010587">
    <property type="entry name" value="PRK13980.1"/>
    <property type="match status" value="1"/>
</dbReference>
<keyword evidence="2 8" id="KW-0436">Ligase</keyword>
<evidence type="ECO:0000256" key="4">
    <source>
        <dbReference type="ARBA" id="ARBA00022741"/>
    </source>
</evidence>
<comment type="function">
    <text evidence="8">Catalyzes the ATP-dependent amidation of deamido-NAD to form NAD. Uses ammonia as a nitrogen source.</text>
</comment>
<dbReference type="InterPro" id="IPR022310">
    <property type="entry name" value="NAD/GMP_synthase"/>
</dbReference>
<evidence type="ECO:0000256" key="8">
    <source>
        <dbReference type="HAMAP-Rule" id="MF_00193"/>
    </source>
</evidence>
<keyword evidence="7 8" id="KW-0520">NAD</keyword>
<feature type="domain" description="NAD/GMP synthase" evidence="11">
    <location>
        <begin position="15"/>
        <end position="251"/>
    </location>
</feature>
<feature type="binding site" evidence="8">
    <location>
        <position position="187"/>
    </location>
    <ligand>
        <name>ATP</name>
        <dbReference type="ChEBI" id="CHEBI:30616"/>
    </ligand>
</feature>
<dbReference type="Gene3D" id="3.40.50.620">
    <property type="entry name" value="HUPs"/>
    <property type="match status" value="1"/>
</dbReference>
<evidence type="ECO:0000256" key="1">
    <source>
        <dbReference type="ARBA" id="ARBA00005859"/>
    </source>
</evidence>
<dbReference type="PANTHER" id="PTHR23090">
    <property type="entry name" value="NH 3 /GLUTAMINE-DEPENDENT NAD + SYNTHETASE"/>
    <property type="match status" value="1"/>
</dbReference>
<evidence type="ECO:0000256" key="5">
    <source>
        <dbReference type="ARBA" id="ARBA00022840"/>
    </source>
</evidence>
<comment type="catalytic activity">
    <reaction evidence="8 10">
        <text>deamido-NAD(+) + NH4(+) + ATP = AMP + diphosphate + NAD(+) + H(+)</text>
        <dbReference type="Rhea" id="RHEA:21188"/>
        <dbReference type="ChEBI" id="CHEBI:15378"/>
        <dbReference type="ChEBI" id="CHEBI:28938"/>
        <dbReference type="ChEBI" id="CHEBI:30616"/>
        <dbReference type="ChEBI" id="CHEBI:33019"/>
        <dbReference type="ChEBI" id="CHEBI:57540"/>
        <dbReference type="ChEBI" id="CHEBI:58437"/>
        <dbReference type="ChEBI" id="CHEBI:456215"/>
        <dbReference type="EC" id="6.3.1.5"/>
    </reaction>
</comment>
<comment type="similarity">
    <text evidence="1 8 9">Belongs to the NAD synthetase family.</text>
</comment>
<evidence type="ECO:0000256" key="10">
    <source>
        <dbReference type="RuleBase" id="RU003812"/>
    </source>
</evidence>
<feature type="binding site" evidence="8">
    <location>
        <begin position="34"/>
        <end position="41"/>
    </location>
    <ligand>
        <name>ATP</name>
        <dbReference type="ChEBI" id="CHEBI:30616"/>
    </ligand>
</feature>
<accession>A0AAU9E0P2</accession>
<evidence type="ECO:0000256" key="6">
    <source>
        <dbReference type="ARBA" id="ARBA00022842"/>
    </source>
</evidence>
<evidence type="ECO:0000313" key="12">
    <source>
        <dbReference type="EMBL" id="BDU49905.1"/>
    </source>
</evidence>
<organism evidence="12 13">
    <name type="scientific">Haliovirga abyssi</name>
    <dbReference type="NCBI Taxonomy" id="2996794"/>
    <lineage>
        <taxon>Bacteria</taxon>
        <taxon>Fusobacteriati</taxon>
        <taxon>Fusobacteriota</taxon>
        <taxon>Fusobacteriia</taxon>
        <taxon>Fusobacteriales</taxon>
        <taxon>Haliovirgaceae</taxon>
        <taxon>Haliovirga</taxon>
    </lineage>
</organism>
<reference evidence="12 13" key="1">
    <citation type="submission" date="2022-11" db="EMBL/GenBank/DDBJ databases">
        <title>Haliovirga abyssi gen. nov., sp. nov., a mesophilic fermentative bacterium isolated from the Iheya North hydrothermal field and the proposal of Haliovirgaceae fam. nov.</title>
        <authorList>
            <person name="Miyazaki U."/>
            <person name="Tame A."/>
            <person name="Miyazaki J."/>
            <person name="Takai K."/>
            <person name="Sawayama S."/>
            <person name="Kitajima M."/>
            <person name="Okamoto A."/>
            <person name="Nakagawa S."/>
        </authorList>
    </citation>
    <scope>NUCLEOTIDE SEQUENCE [LARGE SCALE GENOMIC DNA]</scope>
    <source>
        <strain evidence="12 13">IC12</strain>
    </source>
</reference>
<dbReference type="FunFam" id="3.40.50.620:FF:000106">
    <property type="entry name" value="Glutamine-dependent NAD(+) synthetase"/>
    <property type="match status" value="1"/>
</dbReference>
<evidence type="ECO:0000256" key="9">
    <source>
        <dbReference type="RuleBase" id="RU003811"/>
    </source>
</evidence>
<dbReference type="EC" id="6.3.1.5" evidence="8 10"/>
<dbReference type="CDD" id="cd00553">
    <property type="entry name" value="NAD_synthase"/>
    <property type="match status" value="1"/>
</dbReference>
<feature type="binding site" evidence="8">
    <location>
        <position position="40"/>
    </location>
    <ligand>
        <name>Mg(2+)</name>
        <dbReference type="ChEBI" id="CHEBI:18420"/>
    </ligand>
</feature>
<evidence type="ECO:0000256" key="2">
    <source>
        <dbReference type="ARBA" id="ARBA00022598"/>
    </source>
</evidence>
<dbReference type="PANTHER" id="PTHR23090:SF9">
    <property type="entry name" value="GLUTAMINE-DEPENDENT NAD(+) SYNTHETASE"/>
    <property type="match status" value="1"/>
</dbReference>
<dbReference type="GO" id="GO:0008795">
    <property type="term" value="F:NAD+ synthase activity"/>
    <property type="evidence" value="ECO:0007669"/>
    <property type="project" value="UniProtKB-UniRule"/>
</dbReference>
<dbReference type="GO" id="GO:0009435">
    <property type="term" value="P:NAD+ biosynthetic process"/>
    <property type="evidence" value="ECO:0007669"/>
    <property type="project" value="UniProtKB-UniRule"/>
</dbReference>
<dbReference type="Proteomes" id="UP001321582">
    <property type="component" value="Chromosome"/>
</dbReference>
<evidence type="ECO:0000313" key="13">
    <source>
        <dbReference type="Proteomes" id="UP001321582"/>
    </source>
</evidence>
<dbReference type="RefSeq" id="WP_307904845.1">
    <property type="nucleotide sequence ID" value="NZ_AP027059.1"/>
</dbReference>
<dbReference type="KEGG" id="haby:HLVA_04740"/>
<comment type="caution">
    <text evidence="8">Lacks conserved residue(s) required for the propagation of feature annotation.</text>
</comment>
<evidence type="ECO:0000256" key="7">
    <source>
        <dbReference type="ARBA" id="ARBA00023027"/>
    </source>
</evidence>
<feature type="binding site" description="in other chain" evidence="8">
    <location>
        <position position="116"/>
    </location>
    <ligand>
        <name>deamido-NAD(+)</name>
        <dbReference type="ChEBI" id="CHEBI:58437"/>
        <note>ligand shared between two neighboring subunits</note>
    </ligand>
</feature>
<protein>
    <recommendedName>
        <fullName evidence="8 10">NH(3)-dependent NAD(+) synthetase</fullName>
        <ecNumber evidence="8 10">6.3.1.5</ecNumber>
    </recommendedName>
</protein>
<feature type="binding site" evidence="8">
    <location>
        <position position="141"/>
    </location>
    <ligand>
        <name>Mg(2+)</name>
        <dbReference type="ChEBI" id="CHEBI:18420"/>
    </ligand>
</feature>
<comment type="subunit">
    <text evidence="8">Homodimer.</text>
</comment>
<feature type="binding site" evidence="8">
    <location>
        <position position="136"/>
    </location>
    <ligand>
        <name>ATP</name>
        <dbReference type="ChEBI" id="CHEBI:30616"/>
    </ligand>
</feature>
<feature type="binding site" evidence="8">
    <location>
        <position position="165"/>
    </location>
    <ligand>
        <name>ATP</name>
        <dbReference type="ChEBI" id="CHEBI:30616"/>
    </ligand>
</feature>
<keyword evidence="13" id="KW-1185">Reference proteome</keyword>
<dbReference type="GO" id="GO:0005524">
    <property type="term" value="F:ATP binding"/>
    <property type="evidence" value="ECO:0007669"/>
    <property type="project" value="UniProtKB-UniRule"/>
</dbReference>
<name>A0AAU9E0P2_9FUSO</name>
<proteinExistence type="inferred from homology"/>
<dbReference type="GO" id="GO:0003952">
    <property type="term" value="F:NAD+ synthase (glutamine-hydrolyzing) activity"/>
    <property type="evidence" value="ECO:0007669"/>
    <property type="project" value="InterPro"/>
</dbReference>
<dbReference type="GO" id="GO:0005737">
    <property type="term" value="C:cytoplasm"/>
    <property type="evidence" value="ECO:0007669"/>
    <property type="project" value="InterPro"/>
</dbReference>
<sequence length="273" mass="31001">MKNLDINLEFTEKILVGFIKEEVKKSGFNKVVLGLSGGIDSSLVAYLAAKALGKENVLGVMMPYKTSSKGSLDHAELVAIGSGIRTEVVEITDMLDAYFKKFPDMTDLRKGNKMARERMTILYDFSAKENALVLGTSNKTELLLGYGTQHGDMASAINPIGDLYKTQVWDLSRYMGVPKEVIEKKPSADLWEGQSDEQDLGFTYAEADKLLYLLIDERYTIEELKNIGYSESFVKEIYRKIKMSQYKRKLPLIAKVSKRTIDKDFRYPRDWEI</sequence>
<keyword evidence="4 8" id="KW-0547">Nucleotide-binding</keyword>
<dbReference type="Pfam" id="PF02540">
    <property type="entry name" value="NAD_synthase"/>
    <property type="match status" value="1"/>
</dbReference>
<keyword evidence="6 8" id="KW-0460">Magnesium</keyword>
<dbReference type="InterPro" id="IPR022926">
    <property type="entry name" value="NH(3)-dep_NAD(+)_synth"/>
</dbReference>
<dbReference type="InterPro" id="IPR003694">
    <property type="entry name" value="NAD_synthase"/>
</dbReference>
<evidence type="ECO:0000259" key="11">
    <source>
        <dbReference type="Pfam" id="PF02540"/>
    </source>
</evidence>
<evidence type="ECO:0000256" key="3">
    <source>
        <dbReference type="ARBA" id="ARBA00022723"/>
    </source>
</evidence>
<dbReference type="GO" id="GO:0046872">
    <property type="term" value="F:metal ion binding"/>
    <property type="evidence" value="ECO:0007669"/>
    <property type="project" value="UniProtKB-KW"/>
</dbReference>
<gene>
    <name evidence="8 12" type="primary">nadE</name>
    <name evidence="12" type="ORF">HLVA_04740</name>
</gene>
<comment type="pathway">
    <text evidence="8">Cofactor biosynthesis; NAD(+) biosynthesis; NAD(+) from deamido-NAD(+) (ammonia route): step 1/1.</text>
</comment>
<keyword evidence="5 8" id="KW-0067">ATP-binding</keyword>
<dbReference type="GO" id="GO:0004359">
    <property type="term" value="F:glutaminase activity"/>
    <property type="evidence" value="ECO:0007669"/>
    <property type="project" value="InterPro"/>
</dbReference>
<dbReference type="NCBIfam" id="TIGR00552">
    <property type="entry name" value="nadE"/>
    <property type="match status" value="1"/>
</dbReference>
<dbReference type="HAMAP" id="MF_00193">
    <property type="entry name" value="NadE_ammonia_dep"/>
    <property type="match status" value="1"/>
</dbReference>
<dbReference type="AlphaFoldDB" id="A0AAU9E0P2"/>
<keyword evidence="3 8" id="KW-0479">Metal-binding</keyword>